<evidence type="ECO:0008006" key="16">
    <source>
        <dbReference type="Google" id="ProtNLM"/>
    </source>
</evidence>
<dbReference type="OrthoDB" id="2019572at2759"/>
<evidence type="ECO:0000256" key="3">
    <source>
        <dbReference type="ARBA" id="ARBA00022525"/>
    </source>
</evidence>
<evidence type="ECO:0000256" key="4">
    <source>
        <dbReference type="ARBA" id="ARBA00022723"/>
    </source>
</evidence>
<evidence type="ECO:0000256" key="2">
    <source>
        <dbReference type="ARBA" id="ARBA00004613"/>
    </source>
</evidence>
<gene>
    <name evidence="14" type="ORF">EIP91_004606</name>
</gene>
<evidence type="ECO:0000256" key="13">
    <source>
        <dbReference type="SAM" id="SignalP"/>
    </source>
</evidence>
<keyword evidence="5 13" id="KW-0732">Signal</keyword>
<organism evidence="14 15">
    <name type="scientific">Steccherinum ochraceum</name>
    <dbReference type="NCBI Taxonomy" id="92696"/>
    <lineage>
        <taxon>Eukaryota</taxon>
        <taxon>Fungi</taxon>
        <taxon>Dikarya</taxon>
        <taxon>Basidiomycota</taxon>
        <taxon>Agaricomycotina</taxon>
        <taxon>Agaricomycetes</taxon>
        <taxon>Polyporales</taxon>
        <taxon>Steccherinaceae</taxon>
        <taxon>Steccherinum</taxon>
    </lineage>
</organism>
<evidence type="ECO:0000256" key="11">
    <source>
        <dbReference type="ARBA" id="ARBA00046340"/>
    </source>
</evidence>
<dbReference type="EMBL" id="RWJN01000259">
    <property type="protein sequence ID" value="TCD64057.1"/>
    <property type="molecule type" value="Genomic_DNA"/>
</dbReference>
<evidence type="ECO:0000256" key="8">
    <source>
        <dbReference type="ARBA" id="ARBA00023033"/>
    </source>
</evidence>
<dbReference type="AlphaFoldDB" id="A0A4V2MVW9"/>
<keyword evidence="6" id="KW-0560">Oxidoreductase</keyword>
<keyword evidence="8" id="KW-0503">Monooxygenase</keyword>
<dbReference type="InterPro" id="IPR054497">
    <property type="entry name" value="LPMO_AA14"/>
</dbReference>
<dbReference type="GO" id="GO:0005576">
    <property type="term" value="C:extracellular region"/>
    <property type="evidence" value="ECO:0007669"/>
    <property type="project" value="UniProtKB-SubCell"/>
</dbReference>
<dbReference type="GO" id="GO:0046872">
    <property type="term" value="F:metal ion binding"/>
    <property type="evidence" value="ECO:0007669"/>
    <property type="project" value="UniProtKB-KW"/>
</dbReference>
<comment type="caution">
    <text evidence="14">The sequence shown here is derived from an EMBL/GenBank/DDBJ whole genome shotgun (WGS) entry which is preliminary data.</text>
</comment>
<keyword evidence="9" id="KW-1015">Disulfide bond</keyword>
<comment type="similarity">
    <text evidence="11">Belongs to the polysaccharide monooxygenase AA14 family.</text>
</comment>
<evidence type="ECO:0000256" key="6">
    <source>
        <dbReference type="ARBA" id="ARBA00023002"/>
    </source>
</evidence>
<evidence type="ECO:0000313" key="15">
    <source>
        <dbReference type="Proteomes" id="UP000292702"/>
    </source>
</evidence>
<feature type="chain" id="PRO_5020415676" description="Chitin-binding type-4 domain-containing protein" evidence="13">
    <location>
        <begin position="24"/>
        <end position="393"/>
    </location>
</feature>
<keyword evidence="7" id="KW-0186">Copper</keyword>
<evidence type="ECO:0000256" key="1">
    <source>
        <dbReference type="ARBA" id="ARBA00001973"/>
    </source>
</evidence>
<evidence type="ECO:0000256" key="7">
    <source>
        <dbReference type="ARBA" id="ARBA00023008"/>
    </source>
</evidence>
<evidence type="ECO:0000256" key="5">
    <source>
        <dbReference type="ARBA" id="ARBA00022729"/>
    </source>
</evidence>
<feature type="compositionally biased region" description="Low complexity" evidence="12">
    <location>
        <begin position="311"/>
        <end position="333"/>
    </location>
</feature>
<name>A0A4V2MVW9_9APHY</name>
<keyword evidence="4" id="KW-0479">Metal-binding</keyword>
<dbReference type="GO" id="GO:0004497">
    <property type="term" value="F:monooxygenase activity"/>
    <property type="evidence" value="ECO:0007669"/>
    <property type="project" value="UniProtKB-KW"/>
</dbReference>
<keyword evidence="10" id="KW-0325">Glycoprotein</keyword>
<keyword evidence="3" id="KW-0964">Secreted</keyword>
<evidence type="ECO:0000256" key="10">
    <source>
        <dbReference type="ARBA" id="ARBA00023180"/>
    </source>
</evidence>
<accession>A0A4V2MVW9</accession>
<proteinExistence type="inferred from homology"/>
<keyword evidence="15" id="KW-1185">Reference proteome</keyword>
<evidence type="ECO:0000313" key="14">
    <source>
        <dbReference type="EMBL" id="TCD64057.1"/>
    </source>
</evidence>
<dbReference type="STRING" id="92696.A0A4V2MVW9"/>
<dbReference type="Pfam" id="PF22810">
    <property type="entry name" value="LPMO_AA14"/>
    <property type="match status" value="1"/>
</dbReference>
<dbReference type="Proteomes" id="UP000292702">
    <property type="component" value="Unassembled WGS sequence"/>
</dbReference>
<feature type="region of interest" description="Disordered" evidence="12">
    <location>
        <begin position="311"/>
        <end position="348"/>
    </location>
</feature>
<reference evidence="14 15" key="1">
    <citation type="submission" date="2018-11" db="EMBL/GenBank/DDBJ databases">
        <title>Genome assembly of Steccherinum ochraceum LE-BIN_3174, the white-rot fungus of the Steccherinaceae family (The Residual Polyporoid clade, Polyporales, Basidiomycota).</title>
        <authorList>
            <person name="Fedorova T.V."/>
            <person name="Glazunova O.A."/>
            <person name="Landesman E.O."/>
            <person name="Moiseenko K.V."/>
            <person name="Psurtseva N.V."/>
            <person name="Savinova O.S."/>
            <person name="Shakhova N.V."/>
            <person name="Tyazhelova T.V."/>
            <person name="Vasina D.V."/>
        </authorList>
    </citation>
    <scope>NUCLEOTIDE SEQUENCE [LARGE SCALE GENOMIC DNA]</scope>
    <source>
        <strain evidence="14 15">LE-BIN_3174</strain>
    </source>
</reference>
<feature type="signal peptide" evidence="13">
    <location>
        <begin position="1"/>
        <end position="23"/>
    </location>
</feature>
<evidence type="ECO:0000256" key="9">
    <source>
        <dbReference type="ARBA" id="ARBA00023157"/>
    </source>
</evidence>
<evidence type="ECO:0000256" key="12">
    <source>
        <dbReference type="SAM" id="MobiDB-lite"/>
    </source>
</evidence>
<comment type="cofactor">
    <cofactor evidence="1">
        <name>Cu(2+)</name>
        <dbReference type="ChEBI" id="CHEBI:29036"/>
    </cofactor>
</comment>
<sequence>MIPLSLLSLISPILLAQVPHASAHATIWHPSMWGFNVTAQTFPYDNRPVTPLVDLTFDKWWFHGHLDYPPNPGDYFELPAGQIATAEVTCHKGATTWWNSSEGGDIRQGNDPCPGSPPSEYHTTGLDDVKGCALAIAYKSDVKQVQPEDFAVFSVNQTCVWNRFTEFPVPERMPPCPEGGCTCAWFWIHSPDSGSEQNYMTGFKCNVTGSTSNTPIAPPQVPRRCGADPEHNVNQATPGNCTYGAKQPFYWFQAERNNMNEDTYAPPFYQDLYNFKDGAQNDIFMDSYAAIPPPSPSQTAVPTPVAAVQALSTAASEPTSTGASTSAPTSSNTPPAPDGPPSGNSNSRICRLANNKLTAQTKRDSLPLPNFLHNRLRSKRQPGAFSLWNPLPI</sequence>
<comment type="subcellular location">
    <subcellularLocation>
        <location evidence="2">Secreted</location>
    </subcellularLocation>
</comment>
<protein>
    <recommendedName>
        <fullName evidence="16">Chitin-binding type-4 domain-containing protein</fullName>
    </recommendedName>
</protein>